<dbReference type="PANTHER" id="PTHR47989">
    <property type="entry name" value="OS01G0750732 PROTEIN"/>
    <property type="match status" value="1"/>
</dbReference>
<dbReference type="Pfam" id="PF00069">
    <property type="entry name" value="Pkinase"/>
    <property type="match status" value="1"/>
</dbReference>
<dbReference type="OMA" id="TRYTIIM"/>
<protein>
    <recommendedName>
        <fullName evidence="4">Protein kinase domain-containing protein</fullName>
    </recommendedName>
</protein>
<dbReference type="PROSITE" id="PS00108">
    <property type="entry name" value="PROTEIN_KINASE_ST"/>
    <property type="match status" value="1"/>
</dbReference>
<sequence>MRMKIAIGSAKGLAYLHEDCQPKIIHWDIKSANILLDNSFEPKILDLLDSETDTHVSTRVIGTFG</sequence>
<dbReference type="InParanoid" id="A0A251T3Q2"/>
<feature type="domain" description="Protein kinase" evidence="4">
    <location>
        <begin position="1"/>
        <end position="65"/>
    </location>
</feature>
<dbReference type="GO" id="GO:0005524">
    <property type="term" value="F:ATP binding"/>
    <property type="evidence" value="ECO:0007669"/>
    <property type="project" value="UniProtKB-KW"/>
</dbReference>
<proteinExistence type="predicted"/>
<dbReference type="SUPFAM" id="SSF56112">
    <property type="entry name" value="Protein kinase-like (PK-like)"/>
    <property type="match status" value="1"/>
</dbReference>
<keyword evidence="1" id="KW-0418">Kinase</keyword>
<name>A0A251T3Q2_HELAN</name>
<dbReference type="Gene3D" id="1.10.510.10">
    <property type="entry name" value="Transferase(Phosphotransferase) domain 1"/>
    <property type="match status" value="1"/>
</dbReference>
<dbReference type="PROSITE" id="PS50011">
    <property type="entry name" value="PROTEIN_KINASE_DOM"/>
    <property type="match status" value="1"/>
</dbReference>
<keyword evidence="2" id="KW-0547">Nucleotide-binding</keyword>
<gene>
    <name evidence="5" type="ORF">HannXRQ_Chr12g0376821</name>
</gene>
<evidence type="ECO:0000313" key="5">
    <source>
        <dbReference type="EMBL" id="OTG05728.1"/>
    </source>
</evidence>
<dbReference type="InterPro" id="IPR008271">
    <property type="entry name" value="Ser/Thr_kinase_AS"/>
</dbReference>
<keyword evidence="1" id="KW-0723">Serine/threonine-protein kinase</keyword>
<accession>A0A251T3Q2</accession>
<dbReference type="Proteomes" id="UP000215914">
    <property type="component" value="Chromosome 12"/>
</dbReference>
<keyword evidence="6" id="KW-1185">Reference proteome</keyword>
<organism evidence="5 6">
    <name type="scientific">Helianthus annuus</name>
    <name type="common">Common sunflower</name>
    <dbReference type="NCBI Taxonomy" id="4232"/>
    <lineage>
        <taxon>Eukaryota</taxon>
        <taxon>Viridiplantae</taxon>
        <taxon>Streptophyta</taxon>
        <taxon>Embryophyta</taxon>
        <taxon>Tracheophyta</taxon>
        <taxon>Spermatophyta</taxon>
        <taxon>Magnoliopsida</taxon>
        <taxon>eudicotyledons</taxon>
        <taxon>Gunneridae</taxon>
        <taxon>Pentapetalae</taxon>
        <taxon>asterids</taxon>
        <taxon>campanulids</taxon>
        <taxon>Asterales</taxon>
        <taxon>Asteraceae</taxon>
        <taxon>Asteroideae</taxon>
        <taxon>Heliantheae alliance</taxon>
        <taxon>Heliantheae</taxon>
        <taxon>Helianthus</taxon>
    </lineage>
</organism>
<dbReference type="InterPro" id="IPR011009">
    <property type="entry name" value="Kinase-like_dom_sf"/>
</dbReference>
<evidence type="ECO:0000256" key="2">
    <source>
        <dbReference type="ARBA" id="ARBA00022741"/>
    </source>
</evidence>
<evidence type="ECO:0000256" key="1">
    <source>
        <dbReference type="ARBA" id="ARBA00022527"/>
    </source>
</evidence>
<dbReference type="EMBL" id="CM007901">
    <property type="protein sequence ID" value="OTG05728.1"/>
    <property type="molecule type" value="Genomic_DNA"/>
</dbReference>
<reference evidence="6" key="1">
    <citation type="journal article" date="2017" name="Nature">
        <title>The sunflower genome provides insights into oil metabolism, flowering and Asterid evolution.</title>
        <authorList>
            <person name="Badouin H."/>
            <person name="Gouzy J."/>
            <person name="Grassa C.J."/>
            <person name="Murat F."/>
            <person name="Staton S.E."/>
            <person name="Cottret L."/>
            <person name="Lelandais-Briere C."/>
            <person name="Owens G.L."/>
            <person name="Carrere S."/>
            <person name="Mayjonade B."/>
            <person name="Legrand L."/>
            <person name="Gill N."/>
            <person name="Kane N.C."/>
            <person name="Bowers J.E."/>
            <person name="Hubner S."/>
            <person name="Bellec A."/>
            <person name="Berard A."/>
            <person name="Berges H."/>
            <person name="Blanchet N."/>
            <person name="Boniface M.C."/>
            <person name="Brunel D."/>
            <person name="Catrice O."/>
            <person name="Chaidir N."/>
            <person name="Claudel C."/>
            <person name="Donnadieu C."/>
            <person name="Faraut T."/>
            <person name="Fievet G."/>
            <person name="Helmstetter N."/>
            <person name="King M."/>
            <person name="Knapp S.J."/>
            <person name="Lai Z."/>
            <person name="Le Paslier M.C."/>
            <person name="Lippi Y."/>
            <person name="Lorenzon L."/>
            <person name="Mandel J.R."/>
            <person name="Marage G."/>
            <person name="Marchand G."/>
            <person name="Marquand E."/>
            <person name="Bret-Mestries E."/>
            <person name="Morien E."/>
            <person name="Nambeesan S."/>
            <person name="Nguyen T."/>
            <person name="Pegot-Espagnet P."/>
            <person name="Pouilly N."/>
            <person name="Raftis F."/>
            <person name="Sallet E."/>
            <person name="Schiex T."/>
            <person name="Thomas J."/>
            <person name="Vandecasteele C."/>
            <person name="Vares D."/>
            <person name="Vear F."/>
            <person name="Vautrin S."/>
            <person name="Crespi M."/>
            <person name="Mangin B."/>
            <person name="Burke J.M."/>
            <person name="Salse J."/>
            <person name="Munos S."/>
            <person name="Vincourt P."/>
            <person name="Rieseberg L.H."/>
            <person name="Langlade N.B."/>
        </authorList>
    </citation>
    <scope>NUCLEOTIDE SEQUENCE [LARGE SCALE GENOMIC DNA]</scope>
    <source>
        <strain evidence="6">cv. SF193</strain>
    </source>
</reference>
<evidence type="ECO:0000256" key="3">
    <source>
        <dbReference type="ARBA" id="ARBA00022840"/>
    </source>
</evidence>
<dbReference type="PANTHER" id="PTHR47989:SF61">
    <property type="entry name" value="PROTEIN KINASE DOMAIN-CONTAINING PROTEIN"/>
    <property type="match status" value="1"/>
</dbReference>
<dbReference type="AlphaFoldDB" id="A0A251T3Q2"/>
<evidence type="ECO:0000259" key="4">
    <source>
        <dbReference type="PROSITE" id="PS50011"/>
    </source>
</evidence>
<dbReference type="GO" id="GO:0004674">
    <property type="term" value="F:protein serine/threonine kinase activity"/>
    <property type="evidence" value="ECO:0007669"/>
    <property type="project" value="UniProtKB-KW"/>
</dbReference>
<keyword evidence="1" id="KW-0808">Transferase</keyword>
<evidence type="ECO:0000313" key="6">
    <source>
        <dbReference type="Proteomes" id="UP000215914"/>
    </source>
</evidence>
<dbReference type="InterPro" id="IPR000719">
    <property type="entry name" value="Prot_kinase_dom"/>
</dbReference>
<keyword evidence="3" id="KW-0067">ATP-binding</keyword>